<evidence type="ECO:0000313" key="4">
    <source>
        <dbReference type="Proteomes" id="UP000186102"/>
    </source>
</evidence>
<sequence>MGILQAIWVLSILVILIDVVLWLIFKVKKNLNRAKLWKRLLFVRIGLSLSFFIVMLIVHNQANIQTDVLQKNASTLKAPVSQTSLPKSNEWKISDMKVGLPFSDVENKLPSDATIEVKLVKGVEAYVITSDQQKKQWTFSKEGMLRGISVSTAGSGLDGGLTVGDKEYHITDIMGAPTISPNNSQDKLYVYKFPDNEIQVRVNEGSVDRINLNIPDGYPVPSLKADEAQKILLYYNTKVADKFSNSPLNTKPKDTKDAVQKNSPSDKTKTVQPLNPTTKAPTKASSKTSYDRDKLVATAKIVNSYFIEYQNISLSNTPADKKSTLKALQEKADLWNLSITLEENIVVQSEDKLLWRWLVQFTDQVGSAIDYHLGYLTGTDPTFKALSLSEGQKALVNAVSLAAQYQEKFGDL</sequence>
<evidence type="ECO:0000256" key="2">
    <source>
        <dbReference type="SAM" id="Phobius"/>
    </source>
</evidence>
<keyword evidence="4" id="KW-1185">Reference proteome</keyword>
<feature type="compositionally biased region" description="Low complexity" evidence="1">
    <location>
        <begin position="276"/>
        <end position="288"/>
    </location>
</feature>
<gene>
    <name evidence="3" type="ORF">DSOL_3770</name>
</gene>
<feature type="region of interest" description="Disordered" evidence="1">
    <location>
        <begin position="244"/>
        <end position="288"/>
    </location>
</feature>
<keyword evidence="2" id="KW-0472">Membrane</keyword>
<feature type="compositionally biased region" description="Basic and acidic residues" evidence="1">
    <location>
        <begin position="251"/>
        <end position="269"/>
    </location>
</feature>
<dbReference type="Proteomes" id="UP000186102">
    <property type="component" value="Unassembled WGS sequence"/>
</dbReference>
<feature type="transmembrane region" description="Helical" evidence="2">
    <location>
        <begin position="37"/>
        <end position="58"/>
    </location>
</feature>
<proteinExistence type="predicted"/>
<comment type="caution">
    <text evidence="3">The sequence shown here is derived from an EMBL/GenBank/DDBJ whole genome shotgun (WGS) entry which is preliminary data.</text>
</comment>
<evidence type="ECO:0000256" key="1">
    <source>
        <dbReference type="SAM" id="MobiDB-lite"/>
    </source>
</evidence>
<dbReference type="RefSeq" id="WP_075366208.1">
    <property type="nucleotide sequence ID" value="NZ_MLBF01000037.1"/>
</dbReference>
<name>A0A1Q8QNP3_9FIRM</name>
<feature type="transmembrane region" description="Helical" evidence="2">
    <location>
        <begin position="6"/>
        <end position="25"/>
    </location>
</feature>
<dbReference type="EMBL" id="MLBF01000037">
    <property type="protein sequence ID" value="OLN28959.1"/>
    <property type="molecule type" value="Genomic_DNA"/>
</dbReference>
<evidence type="ECO:0000313" key="3">
    <source>
        <dbReference type="EMBL" id="OLN28959.1"/>
    </source>
</evidence>
<accession>A0A1Q8QNP3</accession>
<keyword evidence="2" id="KW-0812">Transmembrane</keyword>
<reference evidence="3 4" key="1">
    <citation type="submission" date="2016-09" db="EMBL/GenBank/DDBJ databases">
        <title>Complete genome of Desulfosporosinus sp. OL.</title>
        <authorList>
            <person name="Mardanov A."/>
            <person name="Beletsky A."/>
            <person name="Panova A."/>
            <person name="Karnachuk O."/>
            <person name="Ravin N."/>
        </authorList>
    </citation>
    <scope>NUCLEOTIDE SEQUENCE [LARGE SCALE GENOMIC DNA]</scope>
    <source>
        <strain evidence="3 4">OL</strain>
    </source>
</reference>
<protein>
    <submittedName>
        <fullName evidence="3">Uncharacterized protein</fullName>
    </submittedName>
</protein>
<organism evidence="3 4">
    <name type="scientific">Desulfosporosinus metallidurans</name>
    <dbReference type="NCBI Taxonomy" id="1888891"/>
    <lineage>
        <taxon>Bacteria</taxon>
        <taxon>Bacillati</taxon>
        <taxon>Bacillota</taxon>
        <taxon>Clostridia</taxon>
        <taxon>Eubacteriales</taxon>
        <taxon>Desulfitobacteriaceae</taxon>
        <taxon>Desulfosporosinus</taxon>
    </lineage>
</organism>
<dbReference type="AlphaFoldDB" id="A0A1Q8QNP3"/>
<keyword evidence="2" id="KW-1133">Transmembrane helix</keyword>